<keyword evidence="1" id="KW-0444">Lipid biosynthesis</keyword>
<gene>
    <name evidence="6" type="primary">RvY_03984-1</name>
    <name evidence="6" type="synonym">RvY_03984.1</name>
    <name evidence="6" type="ORF">RvY_03984</name>
</gene>
<evidence type="ECO:0000256" key="2">
    <source>
        <dbReference type="ARBA" id="ARBA00023264"/>
    </source>
</evidence>
<dbReference type="PANTHER" id="PTHR22603">
    <property type="entry name" value="CHOLINE/ETHANOALAMINE KINASE"/>
    <property type="match status" value="1"/>
</dbReference>
<dbReference type="CDD" id="cd05157">
    <property type="entry name" value="ETNK_euk"/>
    <property type="match status" value="1"/>
</dbReference>
<dbReference type="STRING" id="947166.A0A1D1UQ06"/>
<keyword evidence="1" id="KW-0443">Lipid metabolism</keyword>
<keyword evidence="1" id="KW-0594">Phospholipid biosynthesis</keyword>
<dbReference type="GO" id="GO:0004305">
    <property type="term" value="F:ethanolamine kinase activity"/>
    <property type="evidence" value="ECO:0007669"/>
    <property type="project" value="UniProtKB-EC"/>
</dbReference>
<protein>
    <recommendedName>
        <fullName evidence="5">ethanolamine kinase</fullName>
        <ecNumber evidence="5">2.7.1.82</ecNumber>
    </recommendedName>
</protein>
<dbReference type="EC" id="2.7.1.82" evidence="5"/>
<sequence>MDSNRVSDTPVTPAIPHVNSNHGGHKYLDKFVFNLDDAHTSVCQLLAELRPEWQQRLKSEELIVKRLSGGITNVLLVAHFKGDKSERMLFRVYGHETDKIIDRQAELKTLSTLHRHSCAGRVYSVFHNGMSYEFISGETLTCKDVRDPHISRLIIDRMVQLHMIYRTPGDHDQLMLFDKIWQFLSVAPTTFHDAGKQKRFQEYFPGGLDELRRETKEMQAVMDNCSSPIVFCHNDLLPGNILYDKATDVINFIDFEYAGLNYQAYDIGNHFNEFAGVEDCDFSRFPSQSYQEAWLRDYLQAWKRAHKQDTTEVTKGEVKELYQLVQKFTLLSHLLWIVWTLIQAENSDIDFDFLMYGHIRYEEYKRRKKEILG</sequence>
<evidence type="ECO:0000256" key="4">
    <source>
        <dbReference type="ARBA" id="ARBA00038211"/>
    </source>
</evidence>
<dbReference type="AlphaFoldDB" id="A0A1D1UQ06"/>
<dbReference type="OrthoDB" id="10267235at2759"/>
<dbReference type="SUPFAM" id="SSF56112">
    <property type="entry name" value="Protein kinase-like (PK-like)"/>
    <property type="match status" value="1"/>
</dbReference>
<dbReference type="Pfam" id="PF01633">
    <property type="entry name" value="Choline_kinase"/>
    <property type="match status" value="1"/>
</dbReference>
<dbReference type="InterPro" id="IPR011009">
    <property type="entry name" value="Kinase-like_dom_sf"/>
</dbReference>
<evidence type="ECO:0000256" key="5">
    <source>
        <dbReference type="ARBA" id="ARBA00038874"/>
    </source>
</evidence>
<dbReference type="Proteomes" id="UP000186922">
    <property type="component" value="Unassembled WGS sequence"/>
</dbReference>
<dbReference type="PANTHER" id="PTHR22603:SF66">
    <property type="entry name" value="ETHANOLAMINE KINASE"/>
    <property type="match status" value="1"/>
</dbReference>
<organism evidence="6 7">
    <name type="scientific">Ramazzottius varieornatus</name>
    <name type="common">Water bear</name>
    <name type="synonym">Tardigrade</name>
    <dbReference type="NCBI Taxonomy" id="947166"/>
    <lineage>
        <taxon>Eukaryota</taxon>
        <taxon>Metazoa</taxon>
        <taxon>Ecdysozoa</taxon>
        <taxon>Tardigrada</taxon>
        <taxon>Eutardigrada</taxon>
        <taxon>Parachela</taxon>
        <taxon>Hypsibioidea</taxon>
        <taxon>Ramazzottiidae</taxon>
        <taxon>Ramazzottius</taxon>
    </lineage>
</organism>
<comment type="caution">
    <text evidence="6">The sequence shown here is derived from an EMBL/GenBank/DDBJ whole genome shotgun (WGS) entry which is preliminary data.</text>
</comment>
<comment type="similarity">
    <text evidence="4">Belongs to the choline/ethanolamine kinase family.</text>
</comment>
<keyword evidence="2" id="KW-1208">Phospholipid metabolism</keyword>
<dbReference type="Gene3D" id="3.90.1200.10">
    <property type="match status" value="1"/>
</dbReference>
<comment type="pathway">
    <text evidence="3">Phospholipid metabolism; phosphatidylethanolamine biosynthesis; phosphatidylethanolamine from ethanolamine: step 1/3.</text>
</comment>
<dbReference type="GO" id="GO:0005737">
    <property type="term" value="C:cytoplasm"/>
    <property type="evidence" value="ECO:0007669"/>
    <property type="project" value="TreeGrafter"/>
</dbReference>
<proteinExistence type="inferred from homology"/>
<accession>A0A1D1UQ06</accession>
<evidence type="ECO:0000256" key="3">
    <source>
        <dbReference type="ARBA" id="ARBA00037883"/>
    </source>
</evidence>
<evidence type="ECO:0000256" key="1">
    <source>
        <dbReference type="ARBA" id="ARBA00023209"/>
    </source>
</evidence>
<evidence type="ECO:0000313" key="6">
    <source>
        <dbReference type="EMBL" id="GAU91794.1"/>
    </source>
</evidence>
<dbReference type="Gene3D" id="3.30.200.20">
    <property type="entry name" value="Phosphorylase Kinase, domain 1"/>
    <property type="match status" value="1"/>
</dbReference>
<dbReference type="GO" id="GO:0006646">
    <property type="term" value="P:phosphatidylethanolamine biosynthetic process"/>
    <property type="evidence" value="ECO:0007669"/>
    <property type="project" value="TreeGrafter"/>
</dbReference>
<dbReference type="EMBL" id="BDGG01000002">
    <property type="protein sequence ID" value="GAU91794.1"/>
    <property type="molecule type" value="Genomic_DNA"/>
</dbReference>
<name>A0A1D1UQ06_RAMVA</name>
<evidence type="ECO:0000313" key="7">
    <source>
        <dbReference type="Proteomes" id="UP000186922"/>
    </source>
</evidence>
<keyword evidence="7" id="KW-1185">Reference proteome</keyword>
<reference evidence="6 7" key="1">
    <citation type="journal article" date="2016" name="Nat. Commun.">
        <title>Extremotolerant tardigrade genome and improved radiotolerance of human cultured cells by tardigrade-unique protein.</title>
        <authorList>
            <person name="Hashimoto T."/>
            <person name="Horikawa D.D."/>
            <person name="Saito Y."/>
            <person name="Kuwahara H."/>
            <person name="Kozuka-Hata H."/>
            <person name="Shin-I T."/>
            <person name="Minakuchi Y."/>
            <person name="Ohishi K."/>
            <person name="Motoyama A."/>
            <person name="Aizu T."/>
            <person name="Enomoto A."/>
            <person name="Kondo K."/>
            <person name="Tanaka S."/>
            <person name="Hara Y."/>
            <person name="Koshikawa S."/>
            <person name="Sagara H."/>
            <person name="Miura T."/>
            <person name="Yokobori S."/>
            <person name="Miyagawa K."/>
            <person name="Suzuki Y."/>
            <person name="Kubo T."/>
            <person name="Oyama M."/>
            <person name="Kohara Y."/>
            <person name="Fujiyama A."/>
            <person name="Arakawa K."/>
            <person name="Katayama T."/>
            <person name="Toyoda A."/>
            <person name="Kunieda T."/>
        </authorList>
    </citation>
    <scope>NUCLEOTIDE SEQUENCE [LARGE SCALE GENOMIC DNA]</scope>
    <source>
        <strain evidence="6 7">YOKOZUNA-1</strain>
    </source>
</reference>